<keyword evidence="3" id="KW-1185">Reference proteome</keyword>
<dbReference type="AlphaFoldDB" id="A0A5N6MYI5"/>
<protein>
    <submittedName>
        <fullName evidence="2">Uncharacterized protein</fullName>
    </submittedName>
</protein>
<dbReference type="Proteomes" id="UP000326396">
    <property type="component" value="Linkage Group LG4"/>
</dbReference>
<reference evidence="2 3" key="1">
    <citation type="submission" date="2019-05" db="EMBL/GenBank/DDBJ databases">
        <title>Mikania micrantha, genome provides insights into the molecular mechanism of rapid growth.</title>
        <authorList>
            <person name="Liu B."/>
        </authorList>
    </citation>
    <scope>NUCLEOTIDE SEQUENCE [LARGE SCALE GENOMIC DNA]</scope>
    <source>
        <strain evidence="2">NLD-2019</strain>
        <tissue evidence="2">Leaf</tissue>
    </source>
</reference>
<gene>
    <name evidence="2" type="ORF">E3N88_27892</name>
</gene>
<evidence type="ECO:0000313" key="3">
    <source>
        <dbReference type="Proteomes" id="UP000326396"/>
    </source>
</evidence>
<organism evidence="2 3">
    <name type="scientific">Mikania micrantha</name>
    <name type="common">bitter vine</name>
    <dbReference type="NCBI Taxonomy" id="192012"/>
    <lineage>
        <taxon>Eukaryota</taxon>
        <taxon>Viridiplantae</taxon>
        <taxon>Streptophyta</taxon>
        <taxon>Embryophyta</taxon>
        <taxon>Tracheophyta</taxon>
        <taxon>Spermatophyta</taxon>
        <taxon>Magnoliopsida</taxon>
        <taxon>eudicotyledons</taxon>
        <taxon>Gunneridae</taxon>
        <taxon>Pentapetalae</taxon>
        <taxon>asterids</taxon>
        <taxon>campanulids</taxon>
        <taxon>Asterales</taxon>
        <taxon>Asteraceae</taxon>
        <taxon>Asteroideae</taxon>
        <taxon>Heliantheae alliance</taxon>
        <taxon>Eupatorieae</taxon>
        <taxon>Mikania</taxon>
    </lineage>
</organism>
<comment type="caution">
    <text evidence="2">The sequence shown here is derived from an EMBL/GenBank/DDBJ whole genome shotgun (WGS) entry which is preliminary data.</text>
</comment>
<evidence type="ECO:0000256" key="1">
    <source>
        <dbReference type="SAM" id="MobiDB-lite"/>
    </source>
</evidence>
<feature type="compositionally biased region" description="Basic and acidic residues" evidence="1">
    <location>
        <begin position="11"/>
        <end position="39"/>
    </location>
</feature>
<evidence type="ECO:0000313" key="2">
    <source>
        <dbReference type="EMBL" id="KAD4179301.1"/>
    </source>
</evidence>
<dbReference type="EMBL" id="SZYD01000014">
    <property type="protein sequence ID" value="KAD4179301.1"/>
    <property type="molecule type" value="Genomic_DNA"/>
</dbReference>
<sequence>MSPSPSPSPLDSDKQNPNKLWRDSSYDFTNDGDKFDFRTSDTPSPELSPALSRIPESPNNYGILTPKEVRVSFHEEVIEPQPVRQRSNGGSRIAGGSDGGEEVLVCYESRQ</sequence>
<feature type="region of interest" description="Disordered" evidence="1">
    <location>
        <begin position="1"/>
        <end position="61"/>
    </location>
</feature>
<name>A0A5N6MYI5_9ASTR</name>
<accession>A0A5N6MYI5</accession>
<dbReference type="OrthoDB" id="1790640at2759"/>
<proteinExistence type="predicted"/>
<feature type="region of interest" description="Disordered" evidence="1">
    <location>
        <begin position="81"/>
        <end position="111"/>
    </location>
</feature>